<proteinExistence type="predicted"/>
<sequence>MGRLMGADGWDDFDEDLWQRQRDDALTPDDMPDHLAQLEEHADQIKENARA</sequence>
<evidence type="ECO:0000313" key="1">
    <source>
        <dbReference type="EMBL" id="GMA31574.1"/>
    </source>
</evidence>
<dbReference type="Proteomes" id="UP001157161">
    <property type="component" value="Unassembled WGS sequence"/>
</dbReference>
<comment type="caution">
    <text evidence="1">The sequence shown here is derived from an EMBL/GenBank/DDBJ whole genome shotgun (WGS) entry which is preliminary data.</text>
</comment>
<dbReference type="EMBL" id="BSUM01000001">
    <property type="protein sequence ID" value="GMA31574.1"/>
    <property type="molecule type" value="Genomic_DNA"/>
</dbReference>
<dbReference type="AlphaFoldDB" id="A0AA37XED1"/>
<protein>
    <submittedName>
        <fullName evidence="1">Uncharacterized protein</fullName>
    </submittedName>
</protein>
<organism evidence="1 2">
    <name type="scientific">Litorihabitans aurantiacus</name>
    <dbReference type="NCBI Taxonomy" id="1930061"/>
    <lineage>
        <taxon>Bacteria</taxon>
        <taxon>Bacillati</taxon>
        <taxon>Actinomycetota</taxon>
        <taxon>Actinomycetes</taxon>
        <taxon>Micrococcales</taxon>
        <taxon>Beutenbergiaceae</taxon>
        <taxon>Litorihabitans</taxon>
    </lineage>
</organism>
<keyword evidence="2" id="KW-1185">Reference proteome</keyword>
<dbReference type="RefSeq" id="WP_284250372.1">
    <property type="nucleotide sequence ID" value="NZ_BSUM01000001.1"/>
</dbReference>
<evidence type="ECO:0000313" key="2">
    <source>
        <dbReference type="Proteomes" id="UP001157161"/>
    </source>
</evidence>
<reference evidence="1" key="1">
    <citation type="journal article" date="2014" name="Int. J. Syst. Evol. Microbiol.">
        <title>Complete genome sequence of Corynebacterium casei LMG S-19264T (=DSM 44701T), isolated from a smear-ripened cheese.</title>
        <authorList>
            <consortium name="US DOE Joint Genome Institute (JGI-PGF)"/>
            <person name="Walter F."/>
            <person name="Albersmeier A."/>
            <person name="Kalinowski J."/>
            <person name="Ruckert C."/>
        </authorList>
    </citation>
    <scope>NUCLEOTIDE SEQUENCE</scope>
    <source>
        <strain evidence="1">NBRC 112290</strain>
    </source>
</reference>
<reference evidence="1" key="2">
    <citation type="submission" date="2023-02" db="EMBL/GenBank/DDBJ databases">
        <authorList>
            <person name="Sun Q."/>
            <person name="Mori K."/>
        </authorList>
    </citation>
    <scope>NUCLEOTIDE SEQUENCE</scope>
    <source>
        <strain evidence="1">NBRC 112290</strain>
    </source>
</reference>
<accession>A0AA37XED1</accession>
<name>A0AA37XED1_9MICO</name>
<gene>
    <name evidence="1" type="ORF">GCM10025875_15660</name>
</gene>